<dbReference type="STRING" id="1507870.A0A1V8SHU1"/>
<keyword evidence="7" id="KW-0131">Cell cycle</keyword>
<evidence type="ECO:0000256" key="1">
    <source>
        <dbReference type="ARBA" id="ARBA00004123"/>
    </source>
</evidence>
<evidence type="ECO:0000256" key="5">
    <source>
        <dbReference type="ARBA" id="ARBA00022829"/>
    </source>
</evidence>
<feature type="compositionally biased region" description="Low complexity" evidence="8">
    <location>
        <begin position="131"/>
        <end position="144"/>
    </location>
</feature>
<keyword evidence="5" id="KW-0159">Chromosome partition</keyword>
<dbReference type="Proteomes" id="UP000192596">
    <property type="component" value="Unassembled WGS sequence"/>
</dbReference>
<dbReference type="GO" id="GO:0005634">
    <property type="term" value="C:nucleus"/>
    <property type="evidence" value="ECO:0007669"/>
    <property type="project" value="UniProtKB-SubCell"/>
</dbReference>
<organism evidence="9 10">
    <name type="scientific">Cryoendolithus antarcticus</name>
    <dbReference type="NCBI Taxonomy" id="1507870"/>
    <lineage>
        <taxon>Eukaryota</taxon>
        <taxon>Fungi</taxon>
        <taxon>Dikarya</taxon>
        <taxon>Ascomycota</taxon>
        <taxon>Pezizomycotina</taxon>
        <taxon>Dothideomycetes</taxon>
        <taxon>Dothideomycetidae</taxon>
        <taxon>Cladosporiales</taxon>
        <taxon>Cladosporiaceae</taxon>
        <taxon>Cryoendolithus</taxon>
    </lineage>
</organism>
<proteinExistence type="inferred from homology"/>
<feature type="region of interest" description="Disordered" evidence="8">
    <location>
        <begin position="1"/>
        <end position="283"/>
    </location>
</feature>
<gene>
    <name evidence="9" type="ORF">B0A48_15372</name>
</gene>
<keyword evidence="4" id="KW-0498">Mitosis</keyword>
<evidence type="ECO:0000256" key="8">
    <source>
        <dbReference type="SAM" id="MobiDB-lite"/>
    </source>
</evidence>
<sequence>MPPYQGYQIPNPMAYQDHGAPSRSQTQMPHRQTFSSIPAGHPVAPASHQRNAAPQRDEAWQQPHVSYQHTHQPPYPPQYSTPPVQQYQSSTPLQQFAAGQLRGNDIRQRQPSGPYHPSGPTHQAPRVATHQQAGQPQTPRQQAQPYPPQVQTSYTPSVPSGPGLVAVDPSRSQAIRHLAPVRPSPSQQGRTSAQPLSMSQSHGLPAIKQQSASKPLDVSQGVAAQDFARGQSQATPTAKPAPPSSGKTAYVQIPTHHVVDKVQKTSKPQSRAPKRRKSNEGVAVHVTPVSVPVPLPPKPMHQPAKLPLSTPAPSVQPAEQVPPSIHDLTVLLALADEYLTAAHSMSAHLCSGDATDEHWESYHAMIATALGCLESASKDWGTHEPWKQARIRLKLAEVLLEETTNSEELADLLVKGIDHCERERLMDIKYALKHLEVRAQFHSSPKSAFKLAETAIADAQAQRLQRWVYAFRFLRISLSMQPDGPSETASTLKHLTELAAEADARQDVAVQIISASLEAIMHVHSNRPDALESAQRALTAARAHQLAPEMEQLPQMCALLDCVDLACSLSDYQNEQAKSKTDRLHHDLDKRTRTNAWSKDGSFLITLGEAAGEGVEADTAGIFRSTASGELALSFQWLSRSQLYMIGYSLTGSGLLWRNSEDKKAETFIAQGLKLDQPLPDGLSLSVRAYGEMQAVQRRMALEAKLVMIFAYCTRANWASAADAIDDLRRESSYTADLQDETTAATLLYLAGVCKHGLGDLETALSIYQSPNLTIDPRSKAPPYLRDLRLLAGLNQVPILRSLSPSSAYPLLATLHPLCQSHTSPSIRSAYQILAASSSPSSLPIIKQKQYLQAALTPAQAAKNSQMLSIIMNTMTEMFFTGIVGKQALQSADAGTQLATKSADPLWGVVAQGMYRSLLERSGEVGKVDIVEKRVRQGWEKVPEGVRERLEGQWEKEVHLQGGA</sequence>
<comment type="caution">
    <text evidence="9">The sequence shown here is derived from an EMBL/GenBank/DDBJ whole genome shotgun (WGS) entry which is preliminary data.</text>
</comment>
<evidence type="ECO:0000256" key="4">
    <source>
        <dbReference type="ARBA" id="ARBA00022776"/>
    </source>
</evidence>
<feature type="compositionally biased region" description="Low complexity" evidence="8">
    <location>
        <begin position="81"/>
        <end position="92"/>
    </location>
</feature>
<evidence type="ECO:0000256" key="3">
    <source>
        <dbReference type="ARBA" id="ARBA00022618"/>
    </source>
</evidence>
<evidence type="ECO:0000313" key="9">
    <source>
        <dbReference type="EMBL" id="OQN98706.1"/>
    </source>
</evidence>
<dbReference type="OrthoDB" id="5565328at2759"/>
<comment type="similarity">
    <text evidence="2">Belongs to the SCC4/mau-2 family.</text>
</comment>
<keyword evidence="10" id="KW-1185">Reference proteome</keyword>
<feature type="compositionally biased region" description="Polar residues" evidence="8">
    <location>
        <begin position="22"/>
        <end position="36"/>
    </location>
</feature>
<accession>A0A1V8SHU1</accession>
<dbReference type="GO" id="GO:0007059">
    <property type="term" value="P:chromosome segregation"/>
    <property type="evidence" value="ECO:0007669"/>
    <property type="project" value="UniProtKB-KW"/>
</dbReference>
<name>A0A1V8SHU1_9PEZI</name>
<keyword evidence="6" id="KW-0539">Nucleus</keyword>
<evidence type="ECO:0000256" key="2">
    <source>
        <dbReference type="ARBA" id="ARBA00008585"/>
    </source>
</evidence>
<dbReference type="Pfam" id="PF10345">
    <property type="entry name" value="Cohesin_load"/>
    <property type="match status" value="1"/>
</dbReference>
<evidence type="ECO:0000256" key="6">
    <source>
        <dbReference type="ARBA" id="ARBA00023242"/>
    </source>
</evidence>
<dbReference type="PANTHER" id="PTHR21394">
    <property type="entry name" value="MAU2 CHROMATID COHESION FACTOR HOMOLOG"/>
    <property type="match status" value="1"/>
</dbReference>
<dbReference type="InterPro" id="IPR019440">
    <property type="entry name" value="MAU2"/>
</dbReference>
<reference evidence="10" key="1">
    <citation type="submission" date="2017-03" db="EMBL/GenBank/DDBJ databases">
        <title>Genomes of endolithic fungi from Antarctica.</title>
        <authorList>
            <person name="Coleine C."/>
            <person name="Masonjones S."/>
            <person name="Stajich J.E."/>
        </authorList>
    </citation>
    <scope>NUCLEOTIDE SEQUENCE [LARGE SCALE GENOMIC DNA]</scope>
    <source>
        <strain evidence="10">CCFEE 5527</strain>
    </source>
</reference>
<dbReference type="AlphaFoldDB" id="A0A1V8SHU1"/>
<dbReference type="InParanoid" id="A0A1V8SHU1"/>
<evidence type="ECO:0000313" key="10">
    <source>
        <dbReference type="Proteomes" id="UP000192596"/>
    </source>
</evidence>
<protein>
    <submittedName>
        <fullName evidence="9">Uncharacterized protein</fullName>
    </submittedName>
</protein>
<dbReference type="GO" id="GO:0051301">
    <property type="term" value="P:cell division"/>
    <property type="evidence" value="ECO:0007669"/>
    <property type="project" value="UniProtKB-KW"/>
</dbReference>
<feature type="compositionally biased region" description="Polar residues" evidence="8">
    <location>
        <begin position="184"/>
        <end position="213"/>
    </location>
</feature>
<comment type="subcellular location">
    <subcellularLocation>
        <location evidence="1">Nucleus</location>
    </subcellularLocation>
</comment>
<dbReference type="EMBL" id="NAJO01000044">
    <property type="protein sequence ID" value="OQN98706.1"/>
    <property type="molecule type" value="Genomic_DNA"/>
</dbReference>
<keyword evidence="3" id="KW-0132">Cell division</keyword>
<evidence type="ECO:0000256" key="7">
    <source>
        <dbReference type="ARBA" id="ARBA00023306"/>
    </source>
</evidence>
<dbReference type="GO" id="GO:0007064">
    <property type="term" value="P:mitotic sister chromatid cohesion"/>
    <property type="evidence" value="ECO:0007669"/>
    <property type="project" value="InterPro"/>
</dbReference>